<evidence type="ECO:0000256" key="1">
    <source>
        <dbReference type="ARBA" id="ARBA00001946"/>
    </source>
</evidence>
<evidence type="ECO:0000256" key="2">
    <source>
        <dbReference type="ARBA" id="ARBA00010480"/>
    </source>
</evidence>
<dbReference type="EC" id="2.7.7.24" evidence="3 9"/>
<keyword evidence="12" id="KW-1185">Reference proteome</keyword>
<comment type="function">
    <text evidence="9">Catalyzes the formation of dTDP-glucose, from dTTP and glucose 1-phosphate, as well as its pyrophosphorolysis.</text>
</comment>
<dbReference type="FunFam" id="3.90.550.10:FF:000023">
    <property type="entry name" value="Glucose-1-phosphate thymidylyltransferase"/>
    <property type="match status" value="1"/>
</dbReference>
<dbReference type="SUPFAM" id="SSF53448">
    <property type="entry name" value="Nucleotide-diphospho-sugar transferases"/>
    <property type="match status" value="1"/>
</dbReference>
<evidence type="ECO:0000256" key="7">
    <source>
        <dbReference type="ARBA" id="ARBA00022842"/>
    </source>
</evidence>
<dbReference type="GO" id="GO:0008879">
    <property type="term" value="F:glucose-1-phosphate thymidylyltransferase activity"/>
    <property type="evidence" value="ECO:0007669"/>
    <property type="project" value="UniProtKB-EC"/>
</dbReference>
<evidence type="ECO:0000256" key="8">
    <source>
        <dbReference type="ARBA" id="ARBA00049336"/>
    </source>
</evidence>
<proteinExistence type="inferred from homology"/>
<dbReference type="Gene3D" id="3.90.550.10">
    <property type="entry name" value="Spore Coat Polysaccharide Biosynthesis Protein SpsA, Chain A"/>
    <property type="match status" value="1"/>
</dbReference>
<name>A0A0M0EKD8_KOMEU</name>
<comment type="cofactor">
    <cofactor evidence="1">
        <name>Mg(2+)</name>
        <dbReference type="ChEBI" id="CHEBI:18420"/>
    </cofactor>
</comment>
<dbReference type="EMBL" id="LHUQ01000003">
    <property type="protein sequence ID" value="KON65703.1"/>
    <property type="molecule type" value="Genomic_DNA"/>
</dbReference>
<dbReference type="RefSeq" id="WP_053323003.1">
    <property type="nucleotide sequence ID" value="NZ_LHUQ01000003.1"/>
</dbReference>
<evidence type="ECO:0000256" key="6">
    <source>
        <dbReference type="ARBA" id="ARBA00022723"/>
    </source>
</evidence>
<evidence type="ECO:0000313" key="12">
    <source>
        <dbReference type="Proteomes" id="UP000037566"/>
    </source>
</evidence>
<dbReference type="PANTHER" id="PTHR43532">
    <property type="entry name" value="GLUCOSE-1-PHOSPHATE THYMIDYLYLTRANSFERASE"/>
    <property type="match status" value="1"/>
</dbReference>
<dbReference type="PATRIC" id="fig|33995.3.peg.1070"/>
<dbReference type="OrthoDB" id="9803871at2"/>
<protein>
    <recommendedName>
        <fullName evidence="3 9">Glucose-1-phosphate thymidylyltransferase</fullName>
        <ecNumber evidence="3 9">2.7.7.24</ecNumber>
    </recommendedName>
</protein>
<dbReference type="InterPro" id="IPR005835">
    <property type="entry name" value="NTP_transferase_dom"/>
</dbReference>
<dbReference type="PANTHER" id="PTHR43532:SF1">
    <property type="entry name" value="GLUCOSE-1-PHOSPHATE THYMIDYLYLTRANSFERASE 1"/>
    <property type="match status" value="1"/>
</dbReference>
<evidence type="ECO:0000256" key="5">
    <source>
        <dbReference type="ARBA" id="ARBA00022695"/>
    </source>
</evidence>
<accession>A0A0M0EKD8</accession>
<comment type="caution">
    <text evidence="11">The sequence shown here is derived from an EMBL/GenBank/DDBJ whole genome shotgun (WGS) entry which is preliminary data.</text>
</comment>
<comment type="similarity">
    <text evidence="2 9">Belongs to the glucose-1-phosphate thymidylyltransferase family.</text>
</comment>
<organism evidence="11 12">
    <name type="scientific">Komagataeibacter europaeus</name>
    <name type="common">Gluconacetobacter europaeus</name>
    <dbReference type="NCBI Taxonomy" id="33995"/>
    <lineage>
        <taxon>Bacteria</taxon>
        <taxon>Pseudomonadati</taxon>
        <taxon>Pseudomonadota</taxon>
        <taxon>Alphaproteobacteria</taxon>
        <taxon>Acetobacterales</taxon>
        <taxon>Acetobacteraceae</taxon>
        <taxon>Komagataeibacter</taxon>
    </lineage>
</organism>
<evidence type="ECO:0000256" key="3">
    <source>
        <dbReference type="ARBA" id="ARBA00012461"/>
    </source>
</evidence>
<dbReference type="NCBIfam" id="TIGR01207">
    <property type="entry name" value="rmlA"/>
    <property type="match status" value="1"/>
</dbReference>
<evidence type="ECO:0000256" key="4">
    <source>
        <dbReference type="ARBA" id="ARBA00022679"/>
    </source>
</evidence>
<keyword evidence="5 9" id="KW-0548">Nucleotidyltransferase</keyword>
<dbReference type="InterPro" id="IPR005907">
    <property type="entry name" value="G1P_thy_trans_s"/>
</dbReference>
<sequence>MTGAPGLKGIVLAGGSGTRLYPMTLAASKQLLPVYDKPMIYYPISTLMMAGIRDIMIIATPQDMPQFQRLLGDGSLLGVSFTYRIQPAPEGIAQAFRIAGDWLAGAPCALILGDNLLFADHVPAMLRVAARRAHGATIFAYQVRDPERYGVVTFDADGKALDILEKPEHAPSNWAVTGLYFYDGRVGELAAGLHPSPRGELEITDLNRIYLEEGSLSVERLGRGCAWLDAGLPDSLMLASSFVQTVQSRQGMLVGSPEEAAFRMGYIDVTQLRALARRMIKTELGRTLMAIAGRASAQAVK</sequence>
<dbReference type="AlphaFoldDB" id="A0A0M0EKD8"/>
<feature type="domain" description="Nucleotidyl transferase" evidence="10">
    <location>
        <begin position="8"/>
        <end position="244"/>
    </location>
</feature>
<evidence type="ECO:0000259" key="10">
    <source>
        <dbReference type="Pfam" id="PF00483"/>
    </source>
</evidence>
<keyword evidence="7 9" id="KW-0460">Magnesium</keyword>
<evidence type="ECO:0000313" key="11">
    <source>
        <dbReference type="EMBL" id="KON65703.1"/>
    </source>
</evidence>
<dbReference type="CDD" id="cd02538">
    <property type="entry name" value="G1P_TT_short"/>
    <property type="match status" value="1"/>
</dbReference>
<keyword evidence="6 9" id="KW-0479">Metal-binding</keyword>
<dbReference type="GO" id="GO:0046872">
    <property type="term" value="F:metal ion binding"/>
    <property type="evidence" value="ECO:0007669"/>
    <property type="project" value="UniProtKB-KW"/>
</dbReference>
<dbReference type="STRING" id="33995.KOEU_09820"/>
<evidence type="ECO:0000256" key="9">
    <source>
        <dbReference type="RuleBase" id="RU003706"/>
    </source>
</evidence>
<comment type="catalytic activity">
    <reaction evidence="8 9">
        <text>dTTP + alpha-D-glucose 1-phosphate + H(+) = dTDP-alpha-D-glucose + diphosphate</text>
        <dbReference type="Rhea" id="RHEA:15225"/>
        <dbReference type="ChEBI" id="CHEBI:15378"/>
        <dbReference type="ChEBI" id="CHEBI:33019"/>
        <dbReference type="ChEBI" id="CHEBI:37568"/>
        <dbReference type="ChEBI" id="CHEBI:57477"/>
        <dbReference type="ChEBI" id="CHEBI:58601"/>
        <dbReference type="EC" id="2.7.7.24"/>
    </reaction>
</comment>
<dbReference type="Pfam" id="PF00483">
    <property type="entry name" value="NTP_transferase"/>
    <property type="match status" value="1"/>
</dbReference>
<dbReference type="Proteomes" id="UP000037566">
    <property type="component" value="Unassembled WGS sequence"/>
</dbReference>
<keyword evidence="4 9" id="KW-0808">Transferase</keyword>
<reference evidence="11" key="1">
    <citation type="submission" date="2015-08" db="EMBL/GenBank/DDBJ databases">
        <title>Draft genome sequence of Komagataeibacter europaeus CECT 8546 a cellulose producer strain from vinegar produced by the traditional method.</title>
        <authorList>
            <person name="Poehlein A."/>
            <person name="Valera M.J."/>
            <person name="Haack F.S."/>
            <person name="Mas A."/>
            <person name="Daniel R."/>
            <person name="Streit W.R."/>
            <person name="Mateo E."/>
        </authorList>
    </citation>
    <scope>NUCLEOTIDE SEQUENCE [LARGE SCALE GENOMIC DNA]</scope>
    <source>
        <strain evidence="11">CECT 8546</strain>
    </source>
</reference>
<gene>
    <name evidence="11" type="primary">rmlA12</name>
    <name evidence="11" type="ORF">KOEU_09820</name>
</gene>
<dbReference type="InterPro" id="IPR029044">
    <property type="entry name" value="Nucleotide-diphossugar_trans"/>
</dbReference>